<accession>B0DFH8</accession>
<organism evidence="3">
    <name type="scientific">Laccaria bicolor (strain S238N-H82 / ATCC MYA-4686)</name>
    <name type="common">Bicoloured deceiver</name>
    <name type="synonym">Laccaria laccata var. bicolor</name>
    <dbReference type="NCBI Taxonomy" id="486041"/>
    <lineage>
        <taxon>Eukaryota</taxon>
        <taxon>Fungi</taxon>
        <taxon>Dikarya</taxon>
        <taxon>Basidiomycota</taxon>
        <taxon>Agaricomycotina</taxon>
        <taxon>Agaricomycetes</taxon>
        <taxon>Agaricomycetidae</taxon>
        <taxon>Agaricales</taxon>
        <taxon>Agaricineae</taxon>
        <taxon>Hydnangiaceae</taxon>
        <taxon>Laccaria</taxon>
    </lineage>
</organism>
<protein>
    <submittedName>
        <fullName evidence="2">Predicted protein</fullName>
    </submittedName>
</protein>
<dbReference type="InParanoid" id="B0DFH8"/>
<feature type="compositionally biased region" description="Polar residues" evidence="1">
    <location>
        <begin position="15"/>
        <end position="25"/>
    </location>
</feature>
<dbReference type="HOGENOM" id="CLU_2050066_0_0_1"/>
<evidence type="ECO:0000313" key="3">
    <source>
        <dbReference type="Proteomes" id="UP000001194"/>
    </source>
</evidence>
<dbReference type="EMBL" id="DS547107">
    <property type="protein sequence ID" value="EDR06709.1"/>
    <property type="molecule type" value="Genomic_DNA"/>
</dbReference>
<dbReference type="GeneID" id="6078351"/>
<feature type="region of interest" description="Disordered" evidence="1">
    <location>
        <begin position="1"/>
        <end position="30"/>
    </location>
</feature>
<dbReference type="RefSeq" id="XP_001882556.1">
    <property type="nucleotide sequence ID" value="XM_001882521.1"/>
</dbReference>
<dbReference type="KEGG" id="lbc:LACBIDRAFT_299819"/>
<dbReference type="AlphaFoldDB" id="B0DFH8"/>
<reference evidence="2 3" key="1">
    <citation type="journal article" date="2008" name="Nature">
        <title>The genome of Laccaria bicolor provides insights into mycorrhizal symbiosis.</title>
        <authorList>
            <person name="Martin F."/>
            <person name="Aerts A."/>
            <person name="Ahren D."/>
            <person name="Brun A."/>
            <person name="Danchin E.G.J."/>
            <person name="Duchaussoy F."/>
            <person name="Gibon J."/>
            <person name="Kohler A."/>
            <person name="Lindquist E."/>
            <person name="Pereda V."/>
            <person name="Salamov A."/>
            <person name="Shapiro H.J."/>
            <person name="Wuyts J."/>
            <person name="Blaudez D."/>
            <person name="Buee M."/>
            <person name="Brokstein P."/>
            <person name="Canbaeck B."/>
            <person name="Cohen D."/>
            <person name="Courty P.E."/>
            <person name="Coutinho P.M."/>
            <person name="Delaruelle C."/>
            <person name="Detter J.C."/>
            <person name="Deveau A."/>
            <person name="DiFazio S."/>
            <person name="Duplessis S."/>
            <person name="Fraissinet-Tachet L."/>
            <person name="Lucic E."/>
            <person name="Frey-Klett P."/>
            <person name="Fourrey C."/>
            <person name="Feussner I."/>
            <person name="Gay G."/>
            <person name="Grimwood J."/>
            <person name="Hoegger P.J."/>
            <person name="Jain P."/>
            <person name="Kilaru S."/>
            <person name="Labbe J."/>
            <person name="Lin Y.C."/>
            <person name="Legue V."/>
            <person name="Le Tacon F."/>
            <person name="Marmeisse R."/>
            <person name="Melayah D."/>
            <person name="Montanini B."/>
            <person name="Muratet M."/>
            <person name="Nehls U."/>
            <person name="Niculita-Hirzel H."/>
            <person name="Oudot-Le Secq M.P."/>
            <person name="Peter M."/>
            <person name="Quesneville H."/>
            <person name="Rajashekar B."/>
            <person name="Reich M."/>
            <person name="Rouhier N."/>
            <person name="Schmutz J."/>
            <person name="Yin T."/>
            <person name="Chalot M."/>
            <person name="Henrissat B."/>
            <person name="Kuees U."/>
            <person name="Lucas S."/>
            <person name="Van de Peer Y."/>
            <person name="Podila G.K."/>
            <person name="Polle A."/>
            <person name="Pukkila P.J."/>
            <person name="Richardson P.M."/>
            <person name="Rouze P."/>
            <person name="Sanders I.R."/>
            <person name="Stajich J.E."/>
            <person name="Tunlid A."/>
            <person name="Tuskan G."/>
            <person name="Grigoriev I.V."/>
        </authorList>
    </citation>
    <scope>NUCLEOTIDE SEQUENCE [LARGE SCALE GENOMIC DNA]</scope>
    <source>
        <strain evidence="3">S238N-H82 / ATCC MYA-4686</strain>
    </source>
</reference>
<name>B0DFH8_LACBS</name>
<evidence type="ECO:0000256" key="1">
    <source>
        <dbReference type="SAM" id="MobiDB-lite"/>
    </source>
</evidence>
<evidence type="ECO:0000313" key="2">
    <source>
        <dbReference type="EMBL" id="EDR06709.1"/>
    </source>
</evidence>
<dbReference type="Proteomes" id="UP000001194">
    <property type="component" value="Unassembled WGS sequence"/>
</dbReference>
<sequence length="120" mass="13259">MLPSRLHLVSPRAGHTNSGTGTLVPSSRHREQGVKLADSFERDTRAVRELTRGFFIVPGIVWLAAECCGYKGRDGGKGGLEIHERSDLGGEAVVHPIFEMLRKSCCPWGGIIREIRTCFR</sequence>
<keyword evidence="3" id="KW-1185">Reference proteome</keyword>
<proteinExistence type="predicted"/>
<gene>
    <name evidence="2" type="ORF">LACBIDRAFT_299819</name>
</gene>